<dbReference type="GO" id="GO:0005875">
    <property type="term" value="C:microtubule associated complex"/>
    <property type="evidence" value="ECO:0007669"/>
    <property type="project" value="TreeGrafter"/>
</dbReference>
<dbReference type="GO" id="GO:0007018">
    <property type="term" value="P:microtubule-based movement"/>
    <property type="evidence" value="ECO:0007669"/>
    <property type="project" value="InterPro"/>
</dbReference>
<keyword evidence="2" id="KW-0963">Cytoplasm</keyword>
<dbReference type="GO" id="GO:0007052">
    <property type="term" value="P:mitotic spindle organization"/>
    <property type="evidence" value="ECO:0007669"/>
    <property type="project" value="TreeGrafter"/>
</dbReference>
<dbReference type="InterPro" id="IPR027640">
    <property type="entry name" value="Kinesin-like_fam"/>
</dbReference>
<comment type="caution">
    <text evidence="7">Lacks conserved residue(s) required for the propagation of feature annotation.</text>
</comment>
<dbReference type="GO" id="GO:0005524">
    <property type="term" value="F:ATP binding"/>
    <property type="evidence" value="ECO:0007669"/>
    <property type="project" value="UniProtKB-KW"/>
</dbReference>
<comment type="similarity">
    <text evidence="7">Belongs to the TRAFAC class myosin-kinesin ATPase superfamily. Kinesin family.</text>
</comment>
<evidence type="ECO:0000313" key="9">
    <source>
        <dbReference type="EnsemblMetazoa" id="MESCA011294-PA"/>
    </source>
</evidence>
<evidence type="ECO:0000256" key="6">
    <source>
        <dbReference type="ARBA" id="ARBA00023212"/>
    </source>
</evidence>
<dbReference type="EnsemblMetazoa" id="MESCA011294-RA">
    <property type="protein sequence ID" value="MESCA011294-PA"/>
    <property type="gene ID" value="MESCA011294"/>
</dbReference>
<keyword evidence="4" id="KW-0067">ATP-binding</keyword>
<organism evidence="9 10">
    <name type="scientific">Megaselia scalaris</name>
    <name type="common">Humpbacked fly</name>
    <name type="synonym">Phora scalaris</name>
    <dbReference type="NCBI Taxonomy" id="36166"/>
    <lineage>
        <taxon>Eukaryota</taxon>
        <taxon>Metazoa</taxon>
        <taxon>Ecdysozoa</taxon>
        <taxon>Arthropoda</taxon>
        <taxon>Hexapoda</taxon>
        <taxon>Insecta</taxon>
        <taxon>Pterygota</taxon>
        <taxon>Neoptera</taxon>
        <taxon>Endopterygota</taxon>
        <taxon>Diptera</taxon>
        <taxon>Brachycera</taxon>
        <taxon>Muscomorpha</taxon>
        <taxon>Platypezoidea</taxon>
        <taxon>Phoridae</taxon>
        <taxon>Megaseliini</taxon>
        <taxon>Megaselia</taxon>
    </lineage>
</organism>
<evidence type="ECO:0000256" key="5">
    <source>
        <dbReference type="ARBA" id="ARBA00023054"/>
    </source>
</evidence>
<evidence type="ECO:0000256" key="7">
    <source>
        <dbReference type="PROSITE-ProRule" id="PRU00283"/>
    </source>
</evidence>
<dbReference type="PANTHER" id="PTHR47969:SF15">
    <property type="entry name" value="CHROMOSOME-ASSOCIATED KINESIN KIF4A-RELATED"/>
    <property type="match status" value="1"/>
</dbReference>
<evidence type="ECO:0000256" key="2">
    <source>
        <dbReference type="ARBA" id="ARBA00022490"/>
    </source>
</evidence>
<dbReference type="SUPFAM" id="SSF52540">
    <property type="entry name" value="P-loop containing nucleoside triphosphate hydrolases"/>
    <property type="match status" value="1"/>
</dbReference>
<evidence type="ECO:0000313" key="10">
    <source>
        <dbReference type="Proteomes" id="UP000015102"/>
    </source>
</evidence>
<comment type="subcellular location">
    <subcellularLocation>
        <location evidence="1">Cytoplasm</location>
        <location evidence="1">Cytoskeleton</location>
    </subcellularLocation>
</comment>
<dbReference type="STRING" id="36166.T1H4S6"/>
<dbReference type="GO" id="GO:0003777">
    <property type="term" value="F:microtubule motor activity"/>
    <property type="evidence" value="ECO:0007669"/>
    <property type="project" value="InterPro"/>
</dbReference>
<sequence>MIACVSPADFNQEETHSTLRYADRAKQIKNKPIVNQDPHAAELNRLKGIISKLRMELLNNGISGALNSSLCAPATPTPEVRVVSSKRDQEKIMKLQTHLQEALTMNAETRSALHVAESAYEDLLKKVSFFTKEFKEFFPDDKIFEKDEYAEKIVMLRNYLNGVEEVVTKNNEDIYQHKASLSTTMSGSSSGADVAHESMQEKCDNFASRQLEINQDLRKID</sequence>
<evidence type="ECO:0000256" key="4">
    <source>
        <dbReference type="ARBA" id="ARBA00022840"/>
    </source>
</evidence>
<evidence type="ECO:0000256" key="1">
    <source>
        <dbReference type="ARBA" id="ARBA00004245"/>
    </source>
</evidence>
<keyword evidence="3" id="KW-0547">Nucleotide-binding</keyword>
<keyword evidence="5" id="KW-0175">Coiled coil</keyword>
<evidence type="ECO:0000259" key="8">
    <source>
        <dbReference type="PROSITE" id="PS50067"/>
    </source>
</evidence>
<dbReference type="EMBL" id="CAQQ02101583">
    <property type="status" value="NOT_ANNOTATED_CDS"/>
    <property type="molecule type" value="Genomic_DNA"/>
</dbReference>
<dbReference type="HOGENOM" id="CLU_1253375_0_0_1"/>
<dbReference type="Gene3D" id="3.40.850.10">
    <property type="entry name" value="Kinesin motor domain"/>
    <property type="match status" value="1"/>
</dbReference>
<feature type="domain" description="Kinesin motor" evidence="8">
    <location>
        <begin position="1"/>
        <end position="28"/>
    </location>
</feature>
<keyword evidence="10" id="KW-1185">Reference proteome</keyword>
<dbReference type="AlphaFoldDB" id="T1H4S6"/>
<proteinExistence type="inferred from homology"/>
<dbReference type="PANTHER" id="PTHR47969">
    <property type="entry name" value="CHROMOSOME-ASSOCIATED KINESIN KIF4A-RELATED"/>
    <property type="match status" value="1"/>
</dbReference>
<dbReference type="InterPro" id="IPR036961">
    <property type="entry name" value="Kinesin_motor_dom_sf"/>
</dbReference>
<protein>
    <recommendedName>
        <fullName evidence="8">Kinesin motor domain-containing protein</fullName>
    </recommendedName>
</protein>
<accession>T1H4S6</accession>
<dbReference type="GO" id="GO:0051231">
    <property type="term" value="P:spindle elongation"/>
    <property type="evidence" value="ECO:0007669"/>
    <property type="project" value="TreeGrafter"/>
</dbReference>
<reference evidence="10" key="1">
    <citation type="submission" date="2013-02" db="EMBL/GenBank/DDBJ databases">
        <authorList>
            <person name="Hughes D."/>
        </authorList>
    </citation>
    <scope>NUCLEOTIDE SEQUENCE</scope>
    <source>
        <strain>Durham</strain>
        <strain evidence="10">NC isolate 2 -- Noor lab</strain>
    </source>
</reference>
<reference evidence="9" key="2">
    <citation type="submission" date="2015-06" db="UniProtKB">
        <authorList>
            <consortium name="EnsemblMetazoa"/>
        </authorList>
    </citation>
    <scope>IDENTIFICATION</scope>
</reference>
<name>T1H4S6_MEGSC</name>
<evidence type="ECO:0000256" key="3">
    <source>
        <dbReference type="ARBA" id="ARBA00022741"/>
    </source>
</evidence>
<dbReference type="InterPro" id="IPR001752">
    <property type="entry name" value="Kinesin_motor_dom"/>
</dbReference>
<dbReference type="PROSITE" id="PS50067">
    <property type="entry name" value="KINESIN_MOTOR_2"/>
    <property type="match status" value="1"/>
</dbReference>
<dbReference type="GO" id="GO:0008017">
    <property type="term" value="F:microtubule binding"/>
    <property type="evidence" value="ECO:0007669"/>
    <property type="project" value="InterPro"/>
</dbReference>
<keyword evidence="6" id="KW-0206">Cytoskeleton</keyword>
<dbReference type="Proteomes" id="UP000015102">
    <property type="component" value="Unassembled WGS sequence"/>
</dbReference>
<dbReference type="InterPro" id="IPR027417">
    <property type="entry name" value="P-loop_NTPase"/>
</dbReference>